<dbReference type="EMBL" id="CP017599">
    <property type="protein sequence ID" value="AOX00077.1"/>
    <property type="molecule type" value="Genomic_DNA"/>
</dbReference>
<dbReference type="OrthoDB" id="572666at2"/>
<evidence type="ECO:0000256" key="1">
    <source>
        <dbReference type="SAM" id="Phobius"/>
    </source>
</evidence>
<gene>
    <name evidence="2" type="ORF">BJP34_12030</name>
</gene>
<evidence type="ECO:0000313" key="3">
    <source>
        <dbReference type="Proteomes" id="UP000177870"/>
    </source>
</evidence>
<organism evidence="2 3">
    <name type="scientific">Moorena producens PAL-8-15-08-1</name>
    <dbReference type="NCBI Taxonomy" id="1458985"/>
    <lineage>
        <taxon>Bacteria</taxon>
        <taxon>Bacillati</taxon>
        <taxon>Cyanobacteriota</taxon>
        <taxon>Cyanophyceae</taxon>
        <taxon>Coleofasciculales</taxon>
        <taxon>Coleofasciculaceae</taxon>
        <taxon>Moorena</taxon>
    </lineage>
</organism>
<name>A0A1D8TR45_9CYAN</name>
<dbReference type="Proteomes" id="UP000177870">
    <property type="component" value="Chromosome"/>
</dbReference>
<sequence>MQLGPGLLITFLYYFTCTTLITTVFSSQVLRLSLVTGMPYSVGVIFGLIGGLLGTYFNRTVTVSLEFKSKKVFSAALQDALTEMGFEETSKLEDFVVYQRPALSNLFSGKVFVQIGKGKATIASRSRNIKRISRKLSKN</sequence>
<keyword evidence="1" id="KW-1133">Transmembrane helix</keyword>
<dbReference type="KEGG" id="mpro:BJP34_12030"/>
<dbReference type="AlphaFoldDB" id="A0A1D8TR45"/>
<accession>A0A1D8TR45</accession>
<proteinExistence type="predicted"/>
<protein>
    <submittedName>
        <fullName evidence="2">Uncharacterized protein</fullName>
    </submittedName>
</protein>
<evidence type="ECO:0000313" key="2">
    <source>
        <dbReference type="EMBL" id="AOX00077.1"/>
    </source>
</evidence>
<feature type="transmembrane region" description="Helical" evidence="1">
    <location>
        <begin position="37"/>
        <end position="57"/>
    </location>
</feature>
<feature type="transmembrane region" description="Helical" evidence="1">
    <location>
        <begin position="6"/>
        <end position="25"/>
    </location>
</feature>
<keyword evidence="1" id="KW-0812">Transmembrane</keyword>
<reference evidence="3" key="1">
    <citation type="submission" date="2016-10" db="EMBL/GenBank/DDBJ databases">
        <title>Comparative genomics uncovers the prolific and rare metabolic potential of the cyanobacterial genus Moorea.</title>
        <authorList>
            <person name="Leao T."/>
            <person name="Castelao G."/>
            <person name="Korobeynikov A."/>
            <person name="Monroe E.A."/>
            <person name="Podell S."/>
            <person name="Glukhov E."/>
            <person name="Allen E."/>
            <person name="Gerwick W.H."/>
            <person name="Gerwick L."/>
        </authorList>
    </citation>
    <scope>NUCLEOTIDE SEQUENCE [LARGE SCALE GENOMIC DNA]</scope>
    <source>
        <strain evidence="3">PAL-8-15-08-1</strain>
    </source>
</reference>
<dbReference type="RefSeq" id="WP_070392548.1">
    <property type="nucleotide sequence ID" value="NZ_CP017599.1"/>
</dbReference>
<keyword evidence="1" id="KW-0472">Membrane</keyword>